<dbReference type="Pfam" id="PF00772">
    <property type="entry name" value="DnaB"/>
    <property type="match status" value="1"/>
</dbReference>
<comment type="similarity">
    <text evidence="1">Belongs to the helicase family. DnaB subfamily.</text>
</comment>
<accession>A0AAJ5VYE9</accession>
<sequence length="451" mass="49906">MNAPATFVPLQEVDVELTLLGTLLENDGALEHATGLVKPEWFSEPILRFIFEKGVELVEAGHKPSATVMIATMPTEIAGVTRGAFYARLVAAALPVRMVGGLLQTLKDRWLRRTLTEMGHLAVEQSKLQHADPYEVASNCLSELDVVMEVQAEKSGASLGEAGRQYFEDIRNPDLLKGDTTGLRVLDDKLNGYRRGQLYVVAGRPGMGKSAFMCSSARCTALSGVGVAIFSLEMTRQEIFARMAADEMNVAKAPGFGDLLRGNWKGMDDQIGEAYERLHKVPMHIDDSARLTFAEIAAKARRLKSEMESQGVRLGVIWIDHMGLVTPSNRYAGNKVAEAGEVSGRARALAKELDCCVVLLCQLSREVEKRDDKRPIMSDLRWSGEIEQDAHVIGFLYREEYYLAQNADADPMALIDARWSIEFLIRKNRSGDTADCKLWCSIAHSSIRDNL</sequence>
<evidence type="ECO:0000256" key="3">
    <source>
        <dbReference type="ARBA" id="ARBA00022705"/>
    </source>
</evidence>
<evidence type="ECO:0000256" key="2">
    <source>
        <dbReference type="ARBA" id="ARBA00022515"/>
    </source>
</evidence>
<evidence type="ECO:0000256" key="11">
    <source>
        <dbReference type="ARBA" id="ARBA00048954"/>
    </source>
</evidence>
<dbReference type="GO" id="GO:1990077">
    <property type="term" value="C:primosome complex"/>
    <property type="evidence" value="ECO:0007669"/>
    <property type="project" value="UniProtKB-KW"/>
</dbReference>
<evidence type="ECO:0000313" key="13">
    <source>
        <dbReference type="EMBL" id="WEK05749.1"/>
    </source>
</evidence>
<dbReference type="Gene3D" id="3.40.50.300">
    <property type="entry name" value="P-loop containing nucleotide triphosphate hydrolases"/>
    <property type="match status" value="1"/>
</dbReference>
<evidence type="ECO:0000256" key="1">
    <source>
        <dbReference type="ARBA" id="ARBA00008428"/>
    </source>
</evidence>
<keyword evidence="7" id="KW-0067">ATP-binding</keyword>
<dbReference type="SUPFAM" id="SSF52540">
    <property type="entry name" value="P-loop containing nucleoside triphosphate hydrolases"/>
    <property type="match status" value="1"/>
</dbReference>
<dbReference type="EMBL" id="CP119312">
    <property type="protein sequence ID" value="WEK05749.1"/>
    <property type="molecule type" value="Genomic_DNA"/>
</dbReference>
<dbReference type="GO" id="GO:0005829">
    <property type="term" value="C:cytosol"/>
    <property type="evidence" value="ECO:0007669"/>
    <property type="project" value="TreeGrafter"/>
</dbReference>
<evidence type="ECO:0000256" key="7">
    <source>
        <dbReference type="ARBA" id="ARBA00022840"/>
    </source>
</evidence>
<reference evidence="13" key="1">
    <citation type="submission" date="2023-03" db="EMBL/GenBank/DDBJ databases">
        <title>Andean soil-derived lignocellulolytic bacterial consortium as a source of novel taxa and putative plastic-active enzymes.</title>
        <authorList>
            <person name="Diaz-Garcia L."/>
            <person name="Chuvochina M."/>
            <person name="Feuerriegel G."/>
            <person name="Bunk B."/>
            <person name="Sproer C."/>
            <person name="Streit W.R."/>
            <person name="Rodriguez L.M."/>
            <person name="Overmann J."/>
            <person name="Jimenez D.J."/>
        </authorList>
    </citation>
    <scope>NUCLEOTIDE SEQUENCE</scope>
    <source>
        <strain evidence="13">MAG 4196</strain>
    </source>
</reference>
<dbReference type="InterPro" id="IPR007694">
    <property type="entry name" value="DNA_helicase_DnaB-like_C"/>
</dbReference>
<keyword evidence="2" id="KW-0639">Primosome</keyword>
<evidence type="ECO:0000259" key="12">
    <source>
        <dbReference type="PROSITE" id="PS51199"/>
    </source>
</evidence>
<comment type="catalytic activity">
    <reaction evidence="11">
        <text>ATP + H2O = ADP + phosphate + H(+)</text>
        <dbReference type="Rhea" id="RHEA:13065"/>
        <dbReference type="ChEBI" id="CHEBI:15377"/>
        <dbReference type="ChEBI" id="CHEBI:15378"/>
        <dbReference type="ChEBI" id="CHEBI:30616"/>
        <dbReference type="ChEBI" id="CHEBI:43474"/>
        <dbReference type="ChEBI" id="CHEBI:456216"/>
        <dbReference type="EC" id="5.6.2.3"/>
    </reaction>
</comment>
<dbReference type="SUPFAM" id="SSF48024">
    <property type="entry name" value="N-terminal domain of DnaB helicase"/>
    <property type="match status" value="1"/>
</dbReference>
<dbReference type="EC" id="5.6.2.3" evidence="10"/>
<keyword evidence="3" id="KW-0235">DNA replication</keyword>
<dbReference type="GO" id="GO:0016787">
    <property type="term" value="F:hydrolase activity"/>
    <property type="evidence" value="ECO:0007669"/>
    <property type="project" value="UniProtKB-KW"/>
</dbReference>
<name>A0AAJ5VYE9_9HYPH</name>
<dbReference type="Proteomes" id="UP001217476">
    <property type="component" value="Chromosome"/>
</dbReference>
<dbReference type="GO" id="GO:0005524">
    <property type="term" value="F:ATP binding"/>
    <property type="evidence" value="ECO:0007669"/>
    <property type="project" value="UniProtKB-KW"/>
</dbReference>
<keyword evidence="6 13" id="KW-0347">Helicase</keyword>
<dbReference type="PANTHER" id="PTHR30153">
    <property type="entry name" value="REPLICATIVE DNA HELICASE DNAB"/>
    <property type="match status" value="1"/>
</dbReference>
<dbReference type="InterPro" id="IPR036185">
    <property type="entry name" value="DNA_heli_DnaB-like_N_sf"/>
</dbReference>
<keyword evidence="4" id="KW-0547">Nucleotide-binding</keyword>
<dbReference type="InterPro" id="IPR027417">
    <property type="entry name" value="P-loop_NTPase"/>
</dbReference>
<evidence type="ECO:0000256" key="6">
    <source>
        <dbReference type="ARBA" id="ARBA00022806"/>
    </source>
</evidence>
<evidence type="ECO:0000256" key="5">
    <source>
        <dbReference type="ARBA" id="ARBA00022801"/>
    </source>
</evidence>
<evidence type="ECO:0000256" key="10">
    <source>
        <dbReference type="ARBA" id="ARBA00044969"/>
    </source>
</evidence>
<dbReference type="PANTHER" id="PTHR30153:SF2">
    <property type="entry name" value="REPLICATIVE DNA HELICASE"/>
    <property type="match status" value="1"/>
</dbReference>
<proteinExistence type="inferred from homology"/>
<dbReference type="Gene3D" id="1.10.860.10">
    <property type="entry name" value="DNAb Helicase, Chain A"/>
    <property type="match status" value="1"/>
</dbReference>
<evidence type="ECO:0000256" key="8">
    <source>
        <dbReference type="ARBA" id="ARBA00023125"/>
    </source>
</evidence>
<evidence type="ECO:0000256" key="4">
    <source>
        <dbReference type="ARBA" id="ARBA00022741"/>
    </source>
</evidence>
<dbReference type="AlphaFoldDB" id="A0AAJ5VYE9"/>
<feature type="domain" description="SF4 helicase" evidence="12">
    <location>
        <begin position="172"/>
        <end position="451"/>
    </location>
</feature>
<dbReference type="GO" id="GO:0006269">
    <property type="term" value="P:DNA replication, synthesis of primer"/>
    <property type="evidence" value="ECO:0007669"/>
    <property type="project" value="UniProtKB-KW"/>
</dbReference>
<dbReference type="PROSITE" id="PS51199">
    <property type="entry name" value="SF4_HELICASE"/>
    <property type="match status" value="1"/>
</dbReference>
<keyword evidence="5" id="KW-0378">Hydrolase</keyword>
<dbReference type="GO" id="GO:0003677">
    <property type="term" value="F:DNA binding"/>
    <property type="evidence" value="ECO:0007669"/>
    <property type="project" value="UniProtKB-KW"/>
</dbReference>
<gene>
    <name evidence="13" type="ORF">P0Y65_05700</name>
</gene>
<keyword evidence="8" id="KW-0238">DNA-binding</keyword>
<keyword evidence="9" id="KW-0413">Isomerase</keyword>
<protein>
    <recommendedName>
        <fullName evidence="10">DNA 5'-3' helicase</fullName>
        <ecNumber evidence="10">5.6.2.3</ecNumber>
    </recommendedName>
</protein>
<organism evidence="13 14">
    <name type="scientific">Candidatus Devosia phytovorans</name>
    <dbReference type="NCBI Taxonomy" id="3121372"/>
    <lineage>
        <taxon>Bacteria</taxon>
        <taxon>Pseudomonadati</taxon>
        <taxon>Pseudomonadota</taxon>
        <taxon>Alphaproteobacteria</taxon>
        <taxon>Hyphomicrobiales</taxon>
        <taxon>Devosiaceae</taxon>
        <taxon>Devosia</taxon>
    </lineage>
</organism>
<dbReference type="InterPro" id="IPR016136">
    <property type="entry name" value="DNA_helicase_N/primase_C"/>
</dbReference>
<dbReference type="GO" id="GO:0043139">
    <property type="term" value="F:5'-3' DNA helicase activity"/>
    <property type="evidence" value="ECO:0007669"/>
    <property type="project" value="UniProtKB-EC"/>
</dbReference>
<dbReference type="InterPro" id="IPR007693">
    <property type="entry name" value="DNA_helicase_DnaB-like_N"/>
</dbReference>
<evidence type="ECO:0000256" key="9">
    <source>
        <dbReference type="ARBA" id="ARBA00023235"/>
    </source>
</evidence>
<dbReference type="Pfam" id="PF03796">
    <property type="entry name" value="DnaB_C"/>
    <property type="match status" value="1"/>
</dbReference>
<evidence type="ECO:0000313" key="14">
    <source>
        <dbReference type="Proteomes" id="UP001217476"/>
    </source>
</evidence>